<feature type="compositionally biased region" description="Low complexity" evidence="1">
    <location>
        <begin position="191"/>
        <end position="204"/>
    </location>
</feature>
<feature type="region of interest" description="Disordered" evidence="1">
    <location>
        <begin position="161"/>
        <end position="263"/>
    </location>
</feature>
<feature type="compositionally biased region" description="Basic and acidic residues" evidence="1">
    <location>
        <begin position="225"/>
        <end position="242"/>
    </location>
</feature>
<sequence>MERRHKVRRPHHRVDDVKRHGIHHSSRQGNEELQDSDHSGVYCAKKHCHGREKGYSSKSEIPLSAADGFIENWLARAERETNRDYSRQQLSNNLYVVAQADRIPRTKKLEDGSPIPSRSEKTLDVGVSVDATIRRQPGRKRKSSMDSSLLEAIVIPASLRAGAEQQPRQHWEHKSGPISPNRRRKIETAESRSSSSVSSKSASSGLKKAKQTHEAFERRPRHKTRENVYEVKDKKRKLDQPLKARKKSKNQKKNDRKKATRKANEELMQTFTSKNIDQERLSLRPSSGIGIFNNGRTSTESRLQGLPDLAFSEMDFLRNARHSRLVKDPQPAPTPRKKEKRAAEREREEISSFFRRDREPLQETHGNTLESQTPKQRRNWATLRSISPPGRQEPEVERDSISNYVDLPQQPFLGFGKKGSHSGKLSYSSRGAIPSHSHSENISSTDGRRLQRETTYMSWSESHYSTGLRSDGQYRQTETPTPESVRKSIAQTGVLKDTGIDQEQRTSHDLAVPMGHEAPITSLSRSKKSCIKPDNEPIVESAIQGLSFVTLPETGAGDNRMCHHGPEHENQQQHVLPAPVATGRQDSDCRDAAVESFEPKSGWIGYRDENPANLGSLGNQEVSIGIGKTRSTPISREDIAKRVRIERPSTTLPVLQRNYDNSAVGLTQTSQSGPLQGQSATQLDDQPSATKTRTEKVALTGPQLSESITGSTMSLMKDVVLPHELDMGQHPMTIKRNQRQVSQRSSLPAERLVRELQPYDEGMTFTNEANTVTQIAPLRAWNSERQTAPFSHDWEALETIEASIYGCSIGQQNSDKGGLEGNLTSGEPEICSSAQYGDSYTYRGQYQHLPFRLDTIPEEPHLEDIQQQSECIVQEPEYYNVYGDYRSRFHQEHQDTTQFAHGAVPVNEEFTPIDHLVTGTRPYHQQASIAGLGTDDVEYEYDQGFDIDQALVSGFWKPRHQY</sequence>
<comment type="caution">
    <text evidence="2">The sequence shown here is derived from an EMBL/GenBank/DDBJ whole genome shotgun (WGS) entry which is preliminary data.</text>
</comment>
<dbReference type="Proteomes" id="UP000256328">
    <property type="component" value="Unassembled WGS sequence"/>
</dbReference>
<feature type="compositionally biased region" description="Basic and acidic residues" evidence="1">
    <location>
        <begin position="341"/>
        <end position="362"/>
    </location>
</feature>
<evidence type="ECO:0000313" key="3">
    <source>
        <dbReference type="Proteomes" id="UP000256328"/>
    </source>
</evidence>
<keyword evidence="3" id="KW-1185">Reference proteome</keyword>
<dbReference type="OrthoDB" id="2537141at2759"/>
<name>A0A3D8RIP6_9HELO</name>
<reference evidence="2 3" key="1">
    <citation type="journal article" date="2018" name="IMA Fungus">
        <title>IMA Genome-F 9: Draft genome sequence of Annulohypoxylon stygium, Aspergillus mulundensis, Berkeleyomyces basicola (syn. Thielaviopsis basicola), Ceratocystis smalleyi, two Cercospora beticola strains, Coleophoma cylindrospora, Fusarium fracticaudum, Phialophora cf. hyalina, and Morchella septimelata.</title>
        <authorList>
            <person name="Wingfield B.D."/>
            <person name="Bills G.F."/>
            <person name="Dong Y."/>
            <person name="Huang W."/>
            <person name="Nel W.J."/>
            <person name="Swalarsk-Parry B.S."/>
            <person name="Vaghefi N."/>
            <person name="Wilken P.M."/>
            <person name="An Z."/>
            <person name="de Beer Z.W."/>
            <person name="De Vos L."/>
            <person name="Chen L."/>
            <person name="Duong T.A."/>
            <person name="Gao Y."/>
            <person name="Hammerbacher A."/>
            <person name="Kikkert J.R."/>
            <person name="Li Y."/>
            <person name="Li H."/>
            <person name="Li K."/>
            <person name="Li Q."/>
            <person name="Liu X."/>
            <person name="Ma X."/>
            <person name="Naidoo K."/>
            <person name="Pethybridge S.J."/>
            <person name="Sun J."/>
            <person name="Steenkamp E.T."/>
            <person name="van der Nest M.A."/>
            <person name="van Wyk S."/>
            <person name="Wingfield M.J."/>
            <person name="Xiong C."/>
            <person name="Yue Q."/>
            <person name="Zhang X."/>
        </authorList>
    </citation>
    <scope>NUCLEOTIDE SEQUENCE [LARGE SCALE GENOMIC DNA]</scope>
    <source>
        <strain evidence="2 3">BP5796</strain>
    </source>
</reference>
<feature type="region of interest" description="Disordered" evidence="1">
    <location>
        <begin position="665"/>
        <end position="696"/>
    </location>
</feature>
<feature type="region of interest" description="Disordered" evidence="1">
    <location>
        <begin position="323"/>
        <end position="398"/>
    </location>
</feature>
<evidence type="ECO:0000256" key="1">
    <source>
        <dbReference type="SAM" id="MobiDB-lite"/>
    </source>
</evidence>
<feature type="compositionally biased region" description="Polar residues" evidence="1">
    <location>
        <begin position="364"/>
        <end position="374"/>
    </location>
</feature>
<proteinExistence type="predicted"/>
<feature type="compositionally biased region" description="Basic residues" evidence="1">
    <location>
        <begin position="243"/>
        <end position="261"/>
    </location>
</feature>
<feature type="region of interest" description="Disordered" evidence="1">
    <location>
        <begin position="416"/>
        <end position="449"/>
    </location>
</feature>
<dbReference type="EMBL" id="PDLN01000010">
    <property type="protein sequence ID" value="RDW73929.1"/>
    <property type="molecule type" value="Genomic_DNA"/>
</dbReference>
<feature type="compositionally biased region" description="Basic residues" evidence="1">
    <location>
        <begin position="1"/>
        <end position="12"/>
    </location>
</feature>
<protein>
    <submittedName>
        <fullName evidence="2">Uncharacterized protein</fullName>
    </submittedName>
</protein>
<gene>
    <name evidence="2" type="ORF">BP5796_07371</name>
</gene>
<feature type="compositionally biased region" description="Polar residues" evidence="1">
    <location>
        <begin position="665"/>
        <end position="691"/>
    </location>
</feature>
<feature type="compositionally biased region" description="Polar residues" evidence="1">
    <location>
        <begin position="462"/>
        <end position="482"/>
    </location>
</feature>
<organism evidence="2 3">
    <name type="scientific">Coleophoma crateriformis</name>
    <dbReference type="NCBI Taxonomy" id="565419"/>
    <lineage>
        <taxon>Eukaryota</taxon>
        <taxon>Fungi</taxon>
        <taxon>Dikarya</taxon>
        <taxon>Ascomycota</taxon>
        <taxon>Pezizomycotina</taxon>
        <taxon>Leotiomycetes</taxon>
        <taxon>Helotiales</taxon>
        <taxon>Dermateaceae</taxon>
        <taxon>Coleophoma</taxon>
    </lineage>
</organism>
<evidence type="ECO:0000313" key="2">
    <source>
        <dbReference type="EMBL" id="RDW73929.1"/>
    </source>
</evidence>
<feature type="region of interest" description="Disordered" evidence="1">
    <location>
        <begin position="1"/>
        <end position="38"/>
    </location>
</feature>
<accession>A0A3D8RIP6</accession>
<feature type="region of interest" description="Disordered" evidence="1">
    <location>
        <begin position="107"/>
        <end position="147"/>
    </location>
</feature>
<feature type="region of interest" description="Disordered" evidence="1">
    <location>
        <begin position="462"/>
        <end position="486"/>
    </location>
</feature>
<dbReference type="AlphaFoldDB" id="A0A3D8RIP6"/>